<dbReference type="AlphaFoldDB" id="A0A5J9UKZ4"/>
<proteinExistence type="predicted"/>
<dbReference type="Gramene" id="TVU24459">
    <property type="protein sequence ID" value="TVU24459"/>
    <property type="gene ID" value="EJB05_26898"/>
</dbReference>
<gene>
    <name evidence="1" type="ORF">EJB05_26898</name>
</gene>
<feature type="non-terminal residue" evidence="1">
    <location>
        <position position="1"/>
    </location>
</feature>
<sequence>MCEALDMSEISIFMPIRLYHNSTRQASSQKQQGCSAHNNPRVASIKLLIERPKADLRRESSCNYGAAVAL</sequence>
<dbReference type="EMBL" id="RWGY01000013">
    <property type="protein sequence ID" value="TVU24459.1"/>
    <property type="molecule type" value="Genomic_DNA"/>
</dbReference>
<comment type="caution">
    <text evidence="1">The sequence shown here is derived from an EMBL/GenBank/DDBJ whole genome shotgun (WGS) entry which is preliminary data.</text>
</comment>
<keyword evidence="2" id="KW-1185">Reference proteome</keyword>
<accession>A0A5J9UKZ4</accession>
<organism evidence="1 2">
    <name type="scientific">Eragrostis curvula</name>
    <name type="common">weeping love grass</name>
    <dbReference type="NCBI Taxonomy" id="38414"/>
    <lineage>
        <taxon>Eukaryota</taxon>
        <taxon>Viridiplantae</taxon>
        <taxon>Streptophyta</taxon>
        <taxon>Embryophyta</taxon>
        <taxon>Tracheophyta</taxon>
        <taxon>Spermatophyta</taxon>
        <taxon>Magnoliopsida</taxon>
        <taxon>Liliopsida</taxon>
        <taxon>Poales</taxon>
        <taxon>Poaceae</taxon>
        <taxon>PACMAD clade</taxon>
        <taxon>Chloridoideae</taxon>
        <taxon>Eragrostideae</taxon>
        <taxon>Eragrostidinae</taxon>
        <taxon>Eragrostis</taxon>
    </lineage>
</organism>
<name>A0A5J9UKZ4_9POAL</name>
<evidence type="ECO:0000313" key="2">
    <source>
        <dbReference type="Proteomes" id="UP000324897"/>
    </source>
</evidence>
<protein>
    <submittedName>
        <fullName evidence="1">Uncharacterized protein</fullName>
    </submittedName>
</protein>
<evidence type="ECO:0000313" key="1">
    <source>
        <dbReference type="EMBL" id="TVU24459.1"/>
    </source>
</evidence>
<dbReference type="Proteomes" id="UP000324897">
    <property type="component" value="Chromosome 2"/>
</dbReference>
<reference evidence="1 2" key="1">
    <citation type="journal article" date="2019" name="Sci. Rep.">
        <title>A high-quality genome of Eragrostis curvula grass provides insights into Poaceae evolution and supports new strategies to enhance forage quality.</title>
        <authorList>
            <person name="Carballo J."/>
            <person name="Santos B.A.C.M."/>
            <person name="Zappacosta D."/>
            <person name="Garbus I."/>
            <person name="Selva J.P."/>
            <person name="Gallo C.A."/>
            <person name="Diaz A."/>
            <person name="Albertini E."/>
            <person name="Caccamo M."/>
            <person name="Echenique V."/>
        </authorList>
    </citation>
    <scope>NUCLEOTIDE SEQUENCE [LARGE SCALE GENOMIC DNA]</scope>
    <source>
        <strain evidence="2">cv. Victoria</strain>
        <tissue evidence="1">Leaf</tissue>
    </source>
</reference>